<keyword evidence="2" id="KW-0408">Iron</keyword>
<feature type="domain" description="Isopenicillin N synthase-like Fe(2+) 2OG dioxygenase" evidence="3">
    <location>
        <begin position="18"/>
        <end position="86"/>
    </location>
</feature>
<keyword evidence="5" id="KW-1185">Reference proteome</keyword>
<evidence type="ECO:0000256" key="1">
    <source>
        <dbReference type="ARBA" id="ARBA00022723"/>
    </source>
</evidence>
<dbReference type="PANTHER" id="PTHR47991">
    <property type="entry name" value="OXOGLUTARATE/IRON-DEPENDENT DIOXYGENASE"/>
    <property type="match status" value="1"/>
</dbReference>
<dbReference type="OMA" id="KWVINAG"/>
<dbReference type="GO" id="GO:0046872">
    <property type="term" value="F:metal ion binding"/>
    <property type="evidence" value="ECO:0007669"/>
    <property type="project" value="UniProtKB-KW"/>
</dbReference>
<dbReference type="AlphaFoldDB" id="A0A1M2VC20"/>
<evidence type="ECO:0000313" key="5">
    <source>
        <dbReference type="Proteomes" id="UP000184267"/>
    </source>
</evidence>
<name>A0A1M2VC20_TRAPU</name>
<dbReference type="InterPro" id="IPR044861">
    <property type="entry name" value="IPNS-like_FE2OG_OXY"/>
</dbReference>
<reference evidence="4 5" key="1">
    <citation type="submission" date="2016-10" db="EMBL/GenBank/DDBJ databases">
        <title>Genome sequence of the basidiomycete white-rot fungus Trametes pubescens.</title>
        <authorList>
            <person name="Makela M.R."/>
            <person name="Granchi Z."/>
            <person name="Peng M."/>
            <person name="De Vries R.P."/>
            <person name="Grigoriev I."/>
            <person name="Riley R."/>
            <person name="Hilden K."/>
        </authorList>
    </citation>
    <scope>NUCLEOTIDE SEQUENCE [LARGE SCALE GENOMIC DNA]</scope>
    <source>
        <strain evidence="4 5">FBCC735</strain>
    </source>
</reference>
<dbReference type="EMBL" id="MNAD01001480">
    <property type="protein sequence ID" value="OJT05211.1"/>
    <property type="molecule type" value="Genomic_DNA"/>
</dbReference>
<evidence type="ECO:0000313" key="4">
    <source>
        <dbReference type="EMBL" id="OJT05211.1"/>
    </source>
</evidence>
<gene>
    <name evidence="4" type="ORF">TRAPUB_4036</name>
</gene>
<dbReference type="Gene3D" id="2.60.120.330">
    <property type="entry name" value="B-lactam Antibiotic, Isopenicillin N Synthase, Chain"/>
    <property type="match status" value="1"/>
</dbReference>
<protein>
    <recommendedName>
        <fullName evidence="3">Isopenicillin N synthase-like Fe(2+) 2OG dioxygenase domain-containing protein</fullName>
    </recommendedName>
</protein>
<dbReference type="STRING" id="154538.A0A1M2VC20"/>
<keyword evidence="1" id="KW-0479">Metal-binding</keyword>
<accession>A0A1M2VC20</accession>
<dbReference type="InterPro" id="IPR027443">
    <property type="entry name" value="IPNS-like_sf"/>
</dbReference>
<comment type="caution">
    <text evidence="4">The sequence shown here is derived from an EMBL/GenBank/DDBJ whole genome shotgun (WGS) entry which is preliminary data.</text>
</comment>
<dbReference type="Proteomes" id="UP000184267">
    <property type="component" value="Unassembled WGS sequence"/>
</dbReference>
<sequence length="169" mass="18988">MELPEDALVQQHGFDSKGETYDFGTITILWSQPVSALQILSPDGKWRWVKHIPNALVVNAGDAMEFLSGGFYKATIHRVVQPPADQRGHTRVGAFYFAMTDDDVRLVPFAESPALQRAGIVRRCDDADAPTMEQWRRGRTSAYGQSELKKKDEVVEEEVINGVVVKHYN</sequence>
<dbReference type="OrthoDB" id="2748371at2759"/>
<proteinExistence type="predicted"/>
<dbReference type="Pfam" id="PF03171">
    <property type="entry name" value="2OG-FeII_Oxy"/>
    <property type="match status" value="1"/>
</dbReference>
<evidence type="ECO:0000256" key="2">
    <source>
        <dbReference type="ARBA" id="ARBA00023004"/>
    </source>
</evidence>
<organism evidence="4 5">
    <name type="scientific">Trametes pubescens</name>
    <name type="common">White-rot fungus</name>
    <dbReference type="NCBI Taxonomy" id="154538"/>
    <lineage>
        <taxon>Eukaryota</taxon>
        <taxon>Fungi</taxon>
        <taxon>Dikarya</taxon>
        <taxon>Basidiomycota</taxon>
        <taxon>Agaricomycotina</taxon>
        <taxon>Agaricomycetes</taxon>
        <taxon>Polyporales</taxon>
        <taxon>Polyporaceae</taxon>
        <taxon>Trametes</taxon>
    </lineage>
</organism>
<dbReference type="InterPro" id="IPR050295">
    <property type="entry name" value="Plant_2OG-oxidoreductases"/>
</dbReference>
<evidence type="ECO:0000259" key="3">
    <source>
        <dbReference type="Pfam" id="PF03171"/>
    </source>
</evidence>
<dbReference type="SUPFAM" id="SSF51197">
    <property type="entry name" value="Clavaminate synthase-like"/>
    <property type="match status" value="1"/>
</dbReference>